<gene>
    <name evidence="2" type="ORF">GM51_0645</name>
</gene>
<evidence type="ECO:0000313" key="2">
    <source>
        <dbReference type="EMBL" id="KGA21691.1"/>
    </source>
</evidence>
<dbReference type="CDD" id="cd18873">
    <property type="entry name" value="NUDIX_NadM_like"/>
    <property type="match status" value="1"/>
</dbReference>
<accession>A0A094R3V4</accession>
<organism evidence="2">
    <name type="scientific">freshwater metagenome</name>
    <dbReference type="NCBI Taxonomy" id="449393"/>
    <lineage>
        <taxon>unclassified sequences</taxon>
        <taxon>metagenomes</taxon>
        <taxon>ecological metagenomes</taxon>
    </lineage>
</organism>
<dbReference type="PANTHER" id="PTHR43736:SF4">
    <property type="entry name" value="SLR1690 PROTEIN"/>
    <property type="match status" value="1"/>
</dbReference>
<sequence length="267" mass="30684">MSHIYLIEYYELVTKQQRTKQLDFYVYVDTVVFTINPDRLLEPEDRLEVLVMKRPGGAKGKWALPGGLVDDNEKLELTSIRKVKEETGLTLKPRDLHQVGTFGDPNRDNRFRAIAIAYMALVPHPSELRPIKYSDAASFVTYRSLRDNRLLEFDHSNIIYAARKVARGLLEDTNVALSFCKPKFTMTELRKVYESFLQYKVDPANFRRKVAATSDFIIPLEEFSDFGSAPGRPAQMYRAGKSDQLSTHIRFRRSLDKVRPTGASKKT</sequence>
<dbReference type="Gene3D" id="3.90.79.10">
    <property type="entry name" value="Nucleoside Triphosphate Pyrophosphohydrolase"/>
    <property type="match status" value="1"/>
</dbReference>
<dbReference type="InterPro" id="IPR036390">
    <property type="entry name" value="WH_DNA-bd_sf"/>
</dbReference>
<proteinExistence type="predicted"/>
<dbReference type="PANTHER" id="PTHR43736">
    <property type="entry name" value="ADP-RIBOSE PYROPHOSPHATASE"/>
    <property type="match status" value="1"/>
</dbReference>
<reference evidence="2" key="1">
    <citation type="submission" date="2014-06" db="EMBL/GenBank/DDBJ databases">
        <title>Key roles for freshwater Actinobacteria revealed by deep metagenomic sequencing.</title>
        <authorList>
            <person name="Ghai R."/>
            <person name="Mizuno C.M."/>
            <person name="Picazo A."/>
            <person name="Camacho A."/>
            <person name="Rodriguez-Valera F."/>
        </authorList>
    </citation>
    <scope>NUCLEOTIDE SEQUENCE</scope>
</reference>
<dbReference type="PROSITE" id="PS51462">
    <property type="entry name" value="NUDIX"/>
    <property type="match status" value="1"/>
</dbReference>
<name>A0A094R3V4_9ZZZZ</name>
<feature type="domain" description="Nudix hydrolase" evidence="1">
    <location>
        <begin position="25"/>
        <end position="163"/>
    </location>
</feature>
<dbReference type="Gene3D" id="1.10.10.10">
    <property type="entry name" value="Winged helix-like DNA-binding domain superfamily/Winged helix DNA-binding domain"/>
    <property type="match status" value="1"/>
</dbReference>
<dbReference type="InterPro" id="IPR015797">
    <property type="entry name" value="NUDIX_hydrolase-like_dom_sf"/>
</dbReference>
<dbReference type="Pfam" id="PF21906">
    <property type="entry name" value="WHD_NrtR"/>
    <property type="match status" value="1"/>
</dbReference>
<dbReference type="AlphaFoldDB" id="A0A094R3V4"/>
<dbReference type="InterPro" id="IPR000086">
    <property type="entry name" value="NUDIX_hydrolase_dom"/>
</dbReference>
<dbReference type="SUPFAM" id="SSF46785">
    <property type="entry name" value="Winged helix' DNA-binding domain"/>
    <property type="match status" value="1"/>
</dbReference>
<comment type="caution">
    <text evidence="2">The sequence shown here is derived from an EMBL/GenBank/DDBJ whole genome shotgun (WGS) entry which is preliminary data.</text>
</comment>
<dbReference type="Pfam" id="PF00293">
    <property type="entry name" value="NUDIX"/>
    <property type="match status" value="1"/>
</dbReference>
<protein>
    <recommendedName>
        <fullName evidence="1">Nudix hydrolase domain-containing protein</fullName>
    </recommendedName>
</protein>
<evidence type="ECO:0000259" key="1">
    <source>
        <dbReference type="PROSITE" id="PS51462"/>
    </source>
</evidence>
<dbReference type="InterPro" id="IPR036388">
    <property type="entry name" value="WH-like_DNA-bd_sf"/>
</dbReference>
<dbReference type="InterPro" id="IPR054105">
    <property type="entry name" value="WHD_NrtR"/>
</dbReference>
<dbReference type="SUPFAM" id="SSF55811">
    <property type="entry name" value="Nudix"/>
    <property type="match status" value="1"/>
</dbReference>
<dbReference type="EMBL" id="JNSL01000002">
    <property type="protein sequence ID" value="KGA21691.1"/>
    <property type="molecule type" value="Genomic_DNA"/>
</dbReference>